<organism evidence="1 2">
    <name type="scientific">Steinernema carpocapsae</name>
    <name type="common">Entomopathogenic nematode</name>
    <dbReference type="NCBI Taxonomy" id="34508"/>
    <lineage>
        <taxon>Eukaryota</taxon>
        <taxon>Metazoa</taxon>
        <taxon>Ecdysozoa</taxon>
        <taxon>Nematoda</taxon>
        <taxon>Chromadorea</taxon>
        <taxon>Rhabditida</taxon>
        <taxon>Tylenchina</taxon>
        <taxon>Panagrolaimomorpha</taxon>
        <taxon>Strongyloidoidea</taxon>
        <taxon>Steinernematidae</taxon>
        <taxon>Steinernema</taxon>
    </lineage>
</organism>
<dbReference type="AlphaFoldDB" id="A0A4U5MCS0"/>
<gene>
    <name evidence="1" type="ORF">L596_023141</name>
</gene>
<keyword evidence="2" id="KW-1185">Reference proteome</keyword>
<accession>A0A4U5MCS0</accession>
<dbReference type="EMBL" id="AZBU02000008">
    <property type="protein sequence ID" value="TKR66916.1"/>
    <property type="molecule type" value="Genomic_DNA"/>
</dbReference>
<comment type="caution">
    <text evidence="1">The sequence shown here is derived from an EMBL/GenBank/DDBJ whole genome shotgun (WGS) entry which is preliminary data.</text>
</comment>
<protein>
    <submittedName>
        <fullName evidence="1">Uncharacterized protein</fullName>
    </submittedName>
</protein>
<name>A0A4U5MCS0_STECR</name>
<evidence type="ECO:0000313" key="2">
    <source>
        <dbReference type="Proteomes" id="UP000298663"/>
    </source>
</evidence>
<proteinExistence type="predicted"/>
<reference evidence="1 2" key="2">
    <citation type="journal article" date="2019" name="G3 (Bethesda)">
        <title>Hybrid Assembly of the Genome of the Entomopathogenic Nematode Steinernema carpocapsae Identifies the X-Chromosome.</title>
        <authorList>
            <person name="Serra L."/>
            <person name="Macchietto M."/>
            <person name="Macias-Munoz A."/>
            <person name="McGill C.J."/>
            <person name="Rodriguez I.M."/>
            <person name="Rodriguez B."/>
            <person name="Murad R."/>
            <person name="Mortazavi A."/>
        </authorList>
    </citation>
    <scope>NUCLEOTIDE SEQUENCE [LARGE SCALE GENOMIC DNA]</scope>
    <source>
        <strain evidence="1 2">ALL</strain>
    </source>
</reference>
<sequence length="123" mass="13617">MTRLSKFLRCYATSKDHSTFKTRNHKITKRSTAPATKTSAVVLDKQSYFSYHDWLLHLQVSAMPGESKDTLIVGSNSNVVDQSIVGKNLMGEVSKMHAGGVQAGRMGKRCQCGRKHSGEASWE</sequence>
<reference evidence="1 2" key="1">
    <citation type="journal article" date="2015" name="Genome Biol.">
        <title>Comparative genomics of Steinernema reveals deeply conserved gene regulatory networks.</title>
        <authorList>
            <person name="Dillman A.R."/>
            <person name="Macchietto M."/>
            <person name="Porter C.F."/>
            <person name="Rogers A."/>
            <person name="Williams B."/>
            <person name="Antoshechkin I."/>
            <person name="Lee M.M."/>
            <person name="Goodwin Z."/>
            <person name="Lu X."/>
            <person name="Lewis E.E."/>
            <person name="Goodrich-Blair H."/>
            <person name="Stock S.P."/>
            <person name="Adams B.J."/>
            <person name="Sternberg P.W."/>
            <person name="Mortazavi A."/>
        </authorList>
    </citation>
    <scope>NUCLEOTIDE SEQUENCE [LARGE SCALE GENOMIC DNA]</scope>
    <source>
        <strain evidence="1 2">ALL</strain>
    </source>
</reference>
<evidence type="ECO:0000313" key="1">
    <source>
        <dbReference type="EMBL" id="TKR66916.1"/>
    </source>
</evidence>
<dbReference type="Proteomes" id="UP000298663">
    <property type="component" value="Unassembled WGS sequence"/>
</dbReference>